<evidence type="ECO:0000256" key="4">
    <source>
        <dbReference type="ARBA" id="ARBA00022833"/>
    </source>
</evidence>
<dbReference type="CDD" id="cd06257">
    <property type="entry name" value="DnaJ"/>
    <property type="match status" value="1"/>
</dbReference>
<dbReference type="PRINTS" id="PR00625">
    <property type="entry name" value="JDOMAIN"/>
</dbReference>
<keyword evidence="2" id="KW-0677">Repeat</keyword>
<dbReference type="SMART" id="SM00271">
    <property type="entry name" value="DnaJ"/>
    <property type="match status" value="1"/>
</dbReference>
<dbReference type="InterPro" id="IPR036869">
    <property type="entry name" value="J_dom_sf"/>
</dbReference>
<dbReference type="PANTHER" id="PTHR43888">
    <property type="entry name" value="DNAJ-LIKE-2, ISOFORM A-RELATED"/>
    <property type="match status" value="1"/>
</dbReference>
<evidence type="ECO:0000256" key="3">
    <source>
        <dbReference type="ARBA" id="ARBA00022771"/>
    </source>
</evidence>
<dbReference type="Pfam" id="PF00226">
    <property type="entry name" value="DnaJ"/>
    <property type="match status" value="1"/>
</dbReference>
<evidence type="ECO:0000259" key="5">
    <source>
        <dbReference type="PROSITE" id="PS50076"/>
    </source>
</evidence>
<dbReference type="Gene3D" id="2.60.260.20">
    <property type="entry name" value="Urease metallochaperone UreE, N-terminal domain"/>
    <property type="match status" value="2"/>
</dbReference>
<dbReference type="InterPro" id="IPR008971">
    <property type="entry name" value="HSP40/DnaJ_pept-bd"/>
</dbReference>
<dbReference type="InterPro" id="IPR044713">
    <property type="entry name" value="DNJA1/2-like"/>
</dbReference>
<feature type="domain" description="J" evidence="5">
    <location>
        <begin position="4"/>
        <end position="65"/>
    </location>
</feature>
<organism evidence="6">
    <name type="scientific">viral metagenome</name>
    <dbReference type="NCBI Taxonomy" id="1070528"/>
    <lineage>
        <taxon>unclassified sequences</taxon>
        <taxon>metagenomes</taxon>
        <taxon>organismal metagenomes</taxon>
    </lineage>
</organism>
<evidence type="ECO:0000313" key="6">
    <source>
        <dbReference type="EMBL" id="QHT07103.1"/>
    </source>
</evidence>
<dbReference type="GO" id="GO:0006457">
    <property type="term" value="P:protein folding"/>
    <property type="evidence" value="ECO:0007669"/>
    <property type="project" value="InterPro"/>
</dbReference>
<dbReference type="AlphaFoldDB" id="A0A6C0CS39"/>
<accession>A0A6C0CS39</accession>
<dbReference type="InterPro" id="IPR036410">
    <property type="entry name" value="HSP_DnaJ_Cys-rich_dom_sf"/>
</dbReference>
<dbReference type="Pfam" id="PF01556">
    <property type="entry name" value="DnaJ_C"/>
    <property type="match status" value="1"/>
</dbReference>
<dbReference type="InterPro" id="IPR018253">
    <property type="entry name" value="DnaJ_domain_CS"/>
</dbReference>
<dbReference type="GO" id="GO:0008270">
    <property type="term" value="F:zinc ion binding"/>
    <property type="evidence" value="ECO:0007669"/>
    <property type="project" value="UniProtKB-KW"/>
</dbReference>
<dbReference type="InterPro" id="IPR002939">
    <property type="entry name" value="DnaJ_C"/>
</dbReference>
<dbReference type="CDD" id="cd10747">
    <property type="entry name" value="DnaJ_C"/>
    <property type="match status" value="1"/>
</dbReference>
<proteinExistence type="predicted"/>
<dbReference type="InterPro" id="IPR001305">
    <property type="entry name" value="HSP_DnaJ_Cys-rich_dom"/>
</dbReference>
<dbReference type="SUPFAM" id="SSF49493">
    <property type="entry name" value="HSP40/DnaJ peptide-binding domain"/>
    <property type="match status" value="2"/>
</dbReference>
<evidence type="ECO:0000256" key="2">
    <source>
        <dbReference type="ARBA" id="ARBA00022737"/>
    </source>
</evidence>
<dbReference type="GO" id="GO:0030544">
    <property type="term" value="F:Hsp70 protein binding"/>
    <property type="evidence" value="ECO:0007669"/>
    <property type="project" value="InterPro"/>
</dbReference>
<dbReference type="Gene3D" id="1.10.287.110">
    <property type="entry name" value="DnaJ domain"/>
    <property type="match status" value="1"/>
</dbReference>
<evidence type="ECO:0000256" key="1">
    <source>
        <dbReference type="ARBA" id="ARBA00022723"/>
    </source>
</evidence>
<reference evidence="6" key="1">
    <citation type="journal article" date="2020" name="Nature">
        <title>Giant virus diversity and host interactions through global metagenomics.</title>
        <authorList>
            <person name="Schulz F."/>
            <person name="Roux S."/>
            <person name="Paez-Espino D."/>
            <person name="Jungbluth S."/>
            <person name="Walsh D.A."/>
            <person name="Denef V.J."/>
            <person name="McMahon K.D."/>
            <person name="Konstantinidis K.T."/>
            <person name="Eloe-Fadrosh E.A."/>
            <person name="Kyrpides N.C."/>
            <person name="Woyke T."/>
        </authorList>
    </citation>
    <scope>NUCLEOTIDE SEQUENCE</scope>
    <source>
        <strain evidence="6">GVMAG-M-3300021962-46</strain>
    </source>
</reference>
<dbReference type="SUPFAM" id="SSF57938">
    <property type="entry name" value="DnaJ/Hsp40 cysteine-rich domain"/>
    <property type="match status" value="1"/>
</dbReference>
<protein>
    <recommendedName>
        <fullName evidence="5">J domain-containing protein</fullName>
    </recommendedName>
</protein>
<dbReference type="CDD" id="cd10719">
    <property type="entry name" value="DnaJ_zf"/>
    <property type="match status" value="1"/>
</dbReference>
<keyword evidence="4" id="KW-0862">Zinc</keyword>
<dbReference type="EMBL" id="MN739479">
    <property type="protein sequence ID" value="QHT07103.1"/>
    <property type="molecule type" value="Genomic_DNA"/>
</dbReference>
<dbReference type="GO" id="GO:0051082">
    <property type="term" value="F:unfolded protein binding"/>
    <property type="evidence" value="ECO:0007669"/>
    <property type="project" value="InterPro"/>
</dbReference>
<dbReference type="PROSITE" id="PS50076">
    <property type="entry name" value="DNAJ_2"/>
    <property type="match status" value="1"/>
</dbReference>
<dbReference type="InterPro" id="IPR001623">
    <property type="entry name" value="DnaJ_domain"/>
</dbReference>
<dbReference type="Gene3D" id="2.10.230.10">
    <property type="entry name" value="Heat shock protein DnaJ, cysteine-rich domain"/>
    <property type="match status" value="1"/>
</dbReference>
<name>A0A6C0CS39_9ZZZZ</name>
<dbReference type="FunFam" id="1.10.287.110:FF:000041">
    <property type="entry name" value="Chaperone protein DNAj, putative"/>
    <property type="match status" value="1"/>
</dbReference>
<dbReference type="SUPFAM" id="SSF46565">
    <property type="entry name" value="Chaperone J-domain"/>
    <property type="match status" value="1"/>
</dbReference>
<sequence length="350" mass="39742">MGHKYYDILNVSQTCSKEELKKSYKKLAFEHHPDKGGDPEKFKEISHAYEVLSDDDKRRQYDQLGDEGFQNGGGMPPHMDPNSIFEQFFGGMGGAGFHPFFGESMFNGQSQRRSRRKCRTVQHVIQISNRDAFFGGQRTLKISIQKRCFRCMTDCKNCQGKGNIHGMQRVGPFTTMTTQPCHVCQGSGQVVSGQSNCTECKGRGEYIEEKIIDLQIPKGVAIGHQIKFEGLGEQPHLENDIAGDLIVELFVQPDPIFERDGLDLIYKQKISFKESIIGKNIQVPHYEEMITVDVSEFGIIQPNKKYLIINKGMESNGKRGHLILKFSIDYPIKPLSDEMKKKLENLLNQL</sequence>
<keyword evidence="1" id="KW-0479">Metal-binding</keyword>
<keyword evidence="3" id="KW-0863">Zinc-finger</keyword>
<dbReference type="PROSITE" id="PS00636">
    <property type="entry name" value="DNAJ_1"/>
    <property type="match status" value="1"/>
</dbReference>